<accession>A0A6A3ECN4</accession>
<protein>
    <recommendedName>
        <fullName evidence="20">Secreted protein</fullName>
    </recommendedName>
</protein>
<dbReference type="Proteomes" id="UP000437068">
    <property type="component" value="Unassembled WGS sequence"/>
</dbReference>
<dbReference type="Proteomes" id="UP000486351">
    <property type="component" value="Unassembled WGS sequence"/>
</dbReference>
<evidence type="ECO:0000313" key="15">
    <source>
        <dbReference type="Proteomes" id="UP000441208"/>
    </source>
</evidence>
<evidence type="ECO:0000313" key="7">
    <source>
        <dbReference type="EMBL" id="KAE9209135.1"/>
    </source>
</evidence>
<evidence type="ECO:0000313" key="14">
    <source>
        <dbReference type="Proteomes" id="UP000440367"/>
    </source>
</evidence>
<dbReference type="EMBL" id="QXGC01001182">
    <property type="protein sequence ID" value="KAE9209135.1"/>
    <property type="molecule type" value="Genomic_DNA"/>
</dbReference>
<evidence type="ECO:0000313" key="13">
    <source>
        <dbReference type="Proteomes" id="UP000437068"/>
    </source>
</evidence>
<organism evidence="2 11">
    <name type="scientific">Phytophthora fragariae</name>
    <dbReference type="NCBI Taxonomy" id="53985"/>
    <lineage>
        <taxon>Eukaryota</taxon>
        <taxon>Sar</taxon>
        <taxon>Stramenopiles</taxon>
        <taxon>Oomycota</taxon>
        <taxon>Peronosporomycetes</taxon>
        <taxon>Peronosporales</taxon>
        <taxon>Peronosporaceae</taxon>
        <taxon>Phytophthora</taxon>
    </lineage>
</organism>
<feature type="signal peptide" evidence="1">
    <location>
        <begin position="1"/>
        <end position="26"/>
    </location>
</feature>
<name>A0A6A3ECN4_9STRA</name>
<evidence type="ECO:0000313" key="10">
    <source>
        <dbReference type="EMBL" id="KAE9324277.1"/>
    </source>
</evidence>
<dbReference type="Proteomes" id="UP000440367">
    <property type="component" value="Unassembled WGS sequence"/>
</dbReference>
<evidence type="ECO:0000313" key="12">
    <source>
        <dbReference type="Proteomes" id="UP000433483"/>
    </source>
</evidence>
<proteinExistence type="predicted"/>
<evidence type="ECO:0000313" key="6">
    <source>
        <dbReference type="EMBL" id="KAE9195164.1"/>
    </source>
</evidence>
<dbReference type="Proteomes" id="UP000433483">
    <property type="component" value="Unassembled WGS sequence"/>
</dbReference>
<evidence type="ECO:0000313" key="5">
    <source>
        <dbReference type="EMBL" id="KAE9095084.1"/>
    </source>
</evidence>
<evidence type="ECO:0000313" key="17">
    <source>
        <dbReference type="Proteomes" id="UP000476176"/>
    </source>
</evidence>
<sequence length="71" mass="7676">MILCCSLLPGMFNLYWFLCRNSSASASCCTVVSRLELKVGGVTLGHVVRVQDQQSLEVAVVDGENLGRGPF</sequence>
<evidence type="ECO:0000313" key="18">
    <source>
        <dbReference type="Proteomes" id="UP000486351"/>
    </source>
</evidence>
<keyword evidence="12" id="KW-1185">Reference proteome</keyword>
<dbReference type="EMBL" id="QXFZ01001191">
    <property type="protein sequence ID" value="KAE9095084.1"/>
    <property type="molecule type" value="Genomic_DNA"/>
</dbReference>
<dbReference type="Proteomes" id="UP000429523">
    <property type="component" value="Unassembled WGS sequence"/>
</dbReference>
<evidence type="ECO:0000313" key="8">
    <source>
        <dbReference type="EMBL" id="KAE9257565.1"/>
    </source>
</evidence>
<dbReference type="EMBL" id="QXGF01001447">
    <property type="protein sequence ID" value="KAE8929936.1"/>
    <property type="molecule type" value="Genomic_DNA"/>
</dbReference>
<evidence type="ECO:0000313" key="11">
    <source>
        <dbReference type="Proteomes" id="UP000429523"/>
    </source>
</evidence>
<comment type="caution">
    <text evidence="2">The sequence shown here is derived from an EMBL/GenBank/DDBJ whole genome shotgun (WGS) entry which is preliminary data.</text>
</comment>
<evidence type="ECO:0000313" key="9">
    <source>
        <dbReference type="EMBL" id="KAE9293650.1"/>
    </source>
</evidence>
<gene>
    <name evidence="9" type="ORF">PF001_g18160</name>
    <name evidence="8" type="ORF">PF002_g912</name>
    <name evidence="7" type="ORF">PF004_g16557</name>
    <name evidence="6" type="ORF">PF005_g17394</name>
    <name evidence="5" type="ORF">PF007_g17520</name>
    <name evidence="10" type="ORF">PF008_g17150</name>
    <name evidence="2" type="ORF">PF009_g19965</name>
    <name evidence="4" type="ORF">PF010_g17250</name>
    <name evidence="3" type="ORF">PF011_g17825</name>
</gene>
<feature type="chain" id="PRO_5036163642" description="Secreted protein" evidence="1">
    <location>
        <begin position="27"/>
        <end position="71"/>
    </location>
</feature>
<evidence type="ECO:0000256" key="1">
    <source>
        <dbReference type="SAM" id="SignalP"/>
    </source>
</evidence>
<reference evidence="11 12" key="1">
    <citation type="submission" date="2018-08" db="EMBL/GenBank/DDBJ databases">
        <title>Genomic investigation of the strawberry pathogen Phytophthora fragariae indicates pathogenicity is determined by transcriptional variation in three key races.</title>
        <authorList>
            <person name="Adams T.M."/>
            <person name="Armitage A.D."/>
            <person name="Sobczyk M.K."/>
            <person name="Bates H.J."/>
            <person name="Dunwell J.M."/>
            <person name="Nellist C.F."/>
            <person name="Harrison R.J."/>
        </authorList>
    </citation>
    <scope>NUCLEOTIDE SEQUENCE [LARGE SCALE GENOMIC DNA]</scope>
    <source>
        <strain evidence="9 13">A4</strain>
        <strain evidence="8 14">BC-1</strain>
        <strain evidence="7 17">BC-23</strain>
        <strain evidence="6 12">NOV-27</strain>
        <strain evidence="5 15">NOV-71</strain>
        <strain evidence="10 18">NOV-77</strain>
        <strain evidence="2 11">NOV-9</strain>
        <strain evidence="4 19">ONT-3</strain>
        <strain evidence="3 16">SCRP245</strain>
    </source>
</reference>
<dbReference type="EMBL" id="QXFY01001220">
    <property type="protein sequence ID" value="KAE9324277.1"/>
    <property type="molecule type" value="Genomic_DNA"/>
</dbReference>
<dbReference type="Proteomes" id="UP000460718">
    <property type="component" value="Unassembled WGS sequence"/>
</dbReference>
<dbReference type="EMBL" id="QXFX01001233">
    <property type="protein sequence ID" value="KAE9094050.1"/>
    <property type="molecule type" value="Genomic_DNA"/>
</dbReference>
<evidence type="ECO:0000313" key="2">
    <source>
        <dbReference type="EMBL" id="KAE8929936.1"/>
    </source>
</evidence>
<dbReference type="Proteomes" id="UP000441208">
    <property type="component" value="Unassembled WGS sequence"/>
</dbReference>
<evidence type="ECO:0008006" key="20">
    <source>
        <dbReference type="Google" id="ProtNLM"/>
    </source>
</evidence>
<dbReference type="EMBL" id="QXGE01001364">
    <property type="protein sequence ID" value="KAE9293650.1"/>
    <property type="molecule type" value="Genomic_DNA"/>
</dbReference>
<dbReference type="AlphaFoldDB" id="A0A6A3ECN4"/>
<evidence type="ECO:0000313" key="4">
    <source>
        <dbReference type="EMBL" id="KAE9094050.1"/>
    </source>
</evidence>
<dbReference type="EMBL" id="QXGB01001196">
    <property type="protein sequence ID" value="KAE9195164.1"/>
    <property type="molecule type" value="Genomic_DNA"/>
</dbReference>
<dbReference type="EMBL" id="QXGD01000020">
    <property type="protein sequence ID" value="KAE9257565.1"/>
    <property type="molecule type" value="Genomic_DNA"/>
</dbReference>
<evidence type="ECO:0000313" key="19">
    <source>
        <dbReference type="Proteomes" id="UP000488956"/>
    </source>
</evidence>
<dbReference type="Proteomes" id="UP000488956">
    <property type="component" value="Unassembled WGS sequence"/>
</dbReference>
<keyword evidence="1" id="KW-0732">Signal</keyword>
<evidence type="ECO:0000313" key="16">
    <source>
        <dbReference type="Proteomes" id="UP000460718"/>
    </source>
</evidence>
<evidence type="ECO:0000313" key="3">
    <source>
        <dbReference type="EMBL" id="KAE8991738.1"/>
    </source>
</evidence>
<dbReference type="Proteomes" id="UP000476176">
    <property type="component" value="Unassembled WGS sequence"/>
</dbReference>
<dbReference type="EMBL" id="QXFW01001378">
    <property type="protein sequence ID" value="KAE8991738.1"/>
    <property type="molecule type" value="Genomic_DNA"/>
</dbReference>